<dbReference type="GO" id="GO:0016651">
    <property type="term" value="F:oxidoreductase activity, acting on NAD(P)H"/>
    <property type="evidence" value="ECO:0007669"/>
    <property type="project" value="InterPro"/>
</dbReference>
<keyword evidence="2" id="KW-0560">Oxidoreductase</keyword>
<dbReference type="EMBL" id="JAPDHF010000005">
    <property type="protein sequence ID" value="KAJ4017508.1"/>
    <property type="molecule type" value="Genomic_DNA"/>
</dbReference>
<dbReference type="Pfam" id="PF00107">
    <property type="entry name" value="ADH_zinc_N"/>
    <property type="match status" value="1"/>
</dbReference>
<gene>
    <name evidence="4" type="ORF">NW766_003570</name>
</gene>
<evidence type="ECO:0000313" key="4">
    <source>
        <dbReference type="EMBL" id="KAJ4017508.1"/>
    </source>
</evidence>
<dbReference type="InterPro" id="IPR020843">
    <property type="entry name" value="ER"/>
</dbReference>
<dbReference type="CDD" id="cd08249">
    <property type="entry name" value="enoyl_reductase_like"/>
    <property type="match status" value="1"/>
</dbReference>
<dbReference type="InterPro" id="IPR011032">
    <property type="entry name" value="GroES-like_sf"/>
</dbReference>
<keyword evidence="5" id="KW-1185">Reference proteome</keyword>
<evidence type="ECO:0000256" key="1">
    <source>
        <dbReference type="ARBA" id="ARBA00008072"/>
    </source>
</evidence>
<dbReference type="SUPFAM" id="SSF51735">
    <property type="entry name" value="NAD(P)-binding Rossmann-fold domains"/>
    <property type="match status" value="1"/>
</dbReference>
<proteinExistence type="inferred from homology"/>
<dbReference type="InterPro" id="IPR036291">
    <property type="entry name" value="NAD(P)-bd_dom_sf"/>
</dbReference>
<evidence type="ECO:0000259" key="3">
    <source>
        <dbReference type="SMART" id="SM00829"/>
    </source>
</evidence>
<accession>A0A9W8PUI1</accession>
<sequence length="366" mass="39514">MAAIGTMRAFVTDGKGSGSIKNIPRPVPDQGEILVKVHSVALNPADWKLVEGTVLNSAPSGLIVGFDFAGTVEESNGTQWKKGKRVGGWVHGVTYPNIGSFAEFVAIQESLVFAIPDNTSFQQASTISLAFATAAQAVWQHLNFPEPDQPKLKQVDFLVYGASTSVGLYAVQLGKLSGARVIAVASTKNHEFLKKLGADVTVDYRDEDWVDQVRDITGGELPYALDCIADGESAKNTARALMTKDGARLISLSFVDKSSVHAVNPHAKVEAMIALTVFGRALPEAFGTFDNAGGETLEDQRLWEKWLKLATKMLEKGDLQPNPVREVGTLDDTLAAFRLSKEGKLSAEKAVLNVVQEECSMDHVDR</sequence>
<protein>
    <recommendedName>
        <fullName evidence="3">Enoyl reductase (ER) domain-containing protein</fullName>
    </recommendedName>
</protein>
<name>A0A9W8PUI1_9HYPO</name>
<dbReference type="Gene3D" id="3.40.50.720">
    <property type="entry name" value="NAD(P)-binding Rossmann-like Domain"/>
    <property type="match status" value="1"/>
</dbReference>
<dbReference type="Proteomes" id="UP001152130">
    <property type="component" value="Unassembled WGS sequence"/>
</dbReference>
<feature type="domain" description="Enoyl reductase (ER)" evidence="3">
    <location>
        <begin position="16"/>
        <end position="352"/>
    </location>
</feature>
<evidence type="ECO:0000313" key="5">
    <source>
        <dbReference type="Proteomes" id="UP001152130"/>
    </source>
</evidence>
<dbReference type="AlphaFoldDB" id="A0A9W8PUI1"/>
<dbReference type="Gene3D" id="3.90.180.10">
    <property type="entry name" value="Medium-chain alcohol dehydrogenases, catalytic domain"/>
    <property type="match status" value="1"/>
</dbReference>
<reference evidence="4" key="1">
    <citation type="submission" date="2022-10" db="EMBL/GenBank/DDBJ databases">
        <title>Fusarium specimens isolated from Avocado Roots.</title>
        <authorList>
            <person name="Stajich J."/>
            <person name="Roper C."/>
            <person name="Heimlech-Rivalta G."/>
        </authorList>
    </citation>
    <scope>NUCLEOTIDE SEQUENCE</scope>
    <source>
        <strain evidence="4">CF00143</strain>
    </source>
</reference>
<dbReference type="InterPro" id="IPR047122">
    <property type="entry name" value="Trans-enoyl_RdTase-like"/>
</dbReference>
<evidence type="ECO:0000256" key="2">
    <source>
        <dbReference type="ARBA" id="ARBA00023002"/>
    </source>
</evidence>
<dbReference type="SMART" id="SM00829">
    <property type="entry name" value="PKS_ER"/>
    <property type="match status" value="1"/>
</dbReference>
<organism evidence="4 5">
    <name type="scientific">Fusarium irregulare</name>
    <dbReference type="NCBI Taxonomy" id="2494466"/>
    <lineage>
        <taxon>Eukaryota</taxon>
        <taxon>Fungi</taxon>
        <taxon>Dikarya</taxon>
        <taxon>Ascomycota</taxon>
        <taxon>Pezizomycotina</taxon>
        <taxon>Sordariomycetes</taxon>
        <taxon>Hypocreomycetidae</taxon>
        <taxon>Hypocreales</taxon>
        <taxon>Nectriaceae</taxon>
        <taxon>Fusarium</taxon>
        <taxon>Fusarium incarnatum-equiseti species complex</taxon>
    </lineage>
</organism>
<comment type="similarity">
    <text evidence="1">Belongs to the zinc-containing alcohol dehydrogenase family.</text>
</comment>
<dbReference type="OrthoDB" id="9992527at2759"/>
<dbReference type="PANTHER" id="PTHR45348:SF2">
    <property type="entry name" value="ZINC-TYPE ALCOHOL DEHYDROGENASE-LIKE PROTEIN C2E1P3.01"/>
    <property type="match status" value="1"/>
</dbReference>
<comment type="caution">
    <text evidence="4">The sequence shown here is derived from an EMBL/GenBank/DDBJ whole genome shotgun (WGS) entry which is preliminary data.</text>
</comment>
<dbReference type="InterPro" id="IPR013154">
    <property type="entry name" value="ADH-like_N"/>
</dbReference>
<dbReference type="Pfam" id="PF08240">
    <property type="entry name" value="ADH_N"/>
    <property type="match status" value="1"/>
</dbReference>
<dbReference type="PANTHER" id="PTHR45348">
    <property type="entry name" value="HYPOTHETICAL OXIDOREDUCTASE (EUROFUNG)"/>
    <property type="match status" value="1"/>
</dbReference>
<dbReference type="InterPro" id="IPR013149">
    <property type="entry name" value="ADH-like_C"/>
</dbReference>
<dbReference type="SUPFAM" id="SSF50129">
    <property type="entry name" value="GroES-like"/>
    <property type="match status" value="1"/>
</dbReference>